<accession>A0ABS7C5H7</accession>
<dbReference type="EMBL" id="JAHZIK010000478">
    <property type="protein sequence ID" value="MBW7456005.1"/>
    <property type="molecule type" value="Genomic_DNA"/>
</dbReference>
<evidence type="ECO:0000259" key="1">
    <source>
        <dbReference type="PROSITE" id="PS51186"/>
    </source>
</evidence>
<dbReference type="CDD" id="cd04301">
    <property type="entry name" value="NAT_SF"/>
    <property type="match status" value="1"/>
</dbReference>
<keyword evidence="3" id="KW-1185">Reference proteome</keyword>
<reference evidence="2 3" key="1">
    <citation type="submission" date="2021-07" db="EMBL/GenBank/DDBJ databases">
        <title>Paenibacillus radiodurans sp. nov., isolated from the southeastern edge of Tengger Desert.</title>
        <authorList>
            <person name="Zhang G."/>
        </authorList>
    </citation>
    <scope>NUCLEOTIDE SEQUENCE [LARGE SCALE GENOMIC DNA]</scope>
    <source>
        <strain evidence="2 3">CCM 7311</strain>
    </source>
</reference>
<comment type="caution">
    <text evidence="2">The sequence shown here is derived from an EMBL/GenBank/DDBJ whole genome shotgun (WGS) entry which is preliminary data.</text>
</comment>
<dbReference type="Proteomes" id="UP001519887">
    <property type="component" value="Unassembled WGS sequence"/>
</dbReference>
<organism evidence="2 3">
    <name type="scientific">Paenibacillus sepulcri</name>
    <dbReference type="NCBI Taxonomy" id="359917"/>
    <lineage>
        <taxon>Bacteria</taxon>
        <taxon>Bacillati</taxon>
        <taxon>Bacillota</taxon>
        <taxon>Bacilli</taxon>
        <taxon>Bacillales</taxon>
        <taxon>Paenibacillaceae</taxon>
        <taxon>Paenibacillus</taxon>
    </lineage>
</organism>
<sequence>MEIRVLEPADAEIYRELRLNSLVESPESFLTTYEIEGERPIEQTRQRLQAADSIFTLGAFKNHDLIGVVTFVRESHIKTAHKGNVYAMYVSPEYRGQGIGKALVNELLRKAKNGDGLEQVNLTVNSSNTQAKRMYESIGFATYGTERNASKWKGQYWDEDLMVIKL</sequence>
<dbReference type="PANTHER" id="PTHR43617">
    <property type="entry name" value="L-AMINO ACID N-ACETYLTRANSFERASE"/>
    <property type="match status" value="1"/>
</dbReference>
<dbReference type="PANTHER" id="PTHR43617:SF20">
    <property type="entry name" value="N-ALPHA-ACETYLTRANSFERASE RIMI"/>
    <property type="match status" value="1"/>
</dbReference>
<dbReference type="SUPFAM" id="SSF55729">
    <property type="entry name" value="Acyl-CoA N-acyltransferases (Nat)"/>
    <property type="match status" value="1"/>
</dbReference>
<dbReference type="PROSITE" id="PS51186">
    <property type="entry name" value="GNAT"/>
    <property type="match status" value="1"/>
</dbReference>
<dbReference type="Pfam" id="PF00583">
    <property type="entry name" value="Acetyltransf_1"/>
    <property type="match status" value="1"/>
</dbReference>
<dbReference type="RefSeq" id="WP_210046432.1">
    <property type="nucleotide sequence ID" value="NZ_JBHLVU010000014.1"/>
</dbReference>
<proteinExistence type="predicted"/>
<evidence type="ECO:0000313" key="2">
    <source>
        <dbReference type="EMBL" id="MBW7456005.1"/>
    </source>
</evidence>
<evidence type="ECO:0000313" key="3">
    <source>
        <dbReference type="Proteomes" id="UP001519887"/>
    </source>
</evidence>
<dbReference type="InterPro" id="IPR000182">
    <property type="entry name" value="GNAT_dom"/>
</dbReference>
<dbReference type="InterPro" id="IPR016181">
    <property type="entry name" value="Acyl_CoA_acyltransferase"/>
</dbReference>
<name>A0ABS7C5H7_9BACL</name>
<gene>
    <name evidence="2" type="ORF">K0U00_18410</name>
</gene>
<feature type="domain" description="N-acetyltransferase" evidence="1">
    <location>
        <begin position="1"/>
        <end position="166"/>
    </location>
</feature>
<dbReference type="InterPro" id="IPR050276">
    <property type="entry name" value="MshD_Acetyltransferase"/>
</dbReference>
<dbReference type="Gene3D" id="3.40.630.30">
    <property type="match status" value="1"/>
</dbReference>
<protein>
    <submittedName>
        <fullName evidence="2">GNAT family N-acetyltransferase</fullName>
    </submittedName>
</protein>